<evidence type="ECO:0000313" key="7">
    <source>
        <dbReference type="Proteomes" id="UP001236500"/>
    </source>
</evidence>
<keyword evidence="3" id="KW-0472">Membrane</keyword>
<evidence type="ECO:0000256" key="2">
    <source>
        <dbReference type="ARBA" id="ARBA00022729"/>
    </source>
</evidence>
<name>A0ABY8NGS3_9GAMM</name>
<evidence type="ECO:0000259" key="5">
    <source>
        <dbReference type="Pfam" id="PF13609"/>
    </source>
</evidence>
<keyword evidence="7" id="KW-1185">Reference proteome</keyword>
<accession>A0ABY8NGS3</accession>
<feature type="signal peptide" evidence="4">
    <location>
        <begin position="1"/>
        <end position="23"/>
    </location>
</feature>
<dbReference type="InterPro" id="IPR033900">
    <property type="entry name" value="Gram_neg_porin_domain"/>
</dbReference>
<evidence type="ECO:0000256" key="1">
    <source>
        <dbReference type="ARBA" id="ARBA00004571"/>
    </source>
</evidence>
<organism evidence="6 7">
    <name type="scientific">Microbulbifer bruguierae</name>
    <dbReference type="NCBI Taxonomy" id="3029061"/>
    <lineage>
        <taxon>Bacteria</taxon>
        <taxon>Pseudomonadati</taxon>
        <taxon>Pseudomonadota</taxon>
        <taxon>Gammaproteobacteria</taxon>
        <taxon>Cellvibrionales</taxon>
        <taxon>Microbulbiferaceae</taxon>
        <taxon>Microbulbifer</taxon>
    </lineage>
</organism>
<dbReference type="InterPro" id="IPR050298">
    <property type="entry name" value="Gram-neg_bact_OMP"/>
</dbReference>
<dbReference type="EMBL" id="CP118605">
    <property type="protein sequence ID" value="WGL16922.1"/>
    <property type="molecule type" value="Genomic_DNA"/>
</dbReference>
<evidence type="ECO:0000313" key="6">
    <source>
        <dbReference type="EMBL" id="WGL16922.1"/>
    </source>
</evidence>
<feature type="chain" id="PRO_5045819479" evidence="4">
    <location>
        <begin position="24"/>
        <end position="421"/>
    </location>
</feature>
<feature type="domain" description="Porin" evidence="5">
    <location>
        <begin position="12"/>
        <end position="401"/>
    </location>
</feature>
<dbReference type="InterPro" id="IPR023614">
    <property type="entry name" value="Porin_dom_sf"/>
</dbReference>
<comment type="subcellular location">
    <subcellularLocation>
        <location evidence="1">Cell outer membrane</location>
        <topology evidence="1">Multi-pass membrane protein</topology>
    </subcellularLocation>
</comment>
<dbReference type="SUPFAM" id="SSF56935">
    <property type="entry name" value="Porins"/>
    <property type="match status" value="1"/>
</dbReference>
<keyword evidence="2 4" id="KW-0732">Signal</keyword>
<evidence type="ECO:0000256" key="3">
    <source>
        <dbReference type="ARBA" id="ARBA00023136"/>
    </source>
</evidence>
<gene>
    <name evidence="6" type="ORF">PVT68_01165</name>
</gene>
<dbReference type="Pfam" id="PF13609">
    <property type="entry name" value="Porin_4"/>
    <property type="match status" value="1"/>
</dbReference>
<reference evidence="6 7" key="1">
    <citation type="submission" date="2023-02" db="EMBL/GenBank/DDBJ databases">
        <title>Description and genomic characterization of Microbulbifer bruguierae sp. nov., isolated from the sediment of mangrove plant Bruguiera sexangula.</title>
        <authorList>
            <person name="Long M."/>
        </authorList>
    </citation>
    <scope>NUCLEOTIDE SEQUENCE [LARGE SCALE GENOMIC DNA]</scope>
    <source>
        <strain evidence="6 7">H12</strain>
    </source>
</reference>
<dbReference type="Proteomes" id="UP001236500">
    <property type="component" value="Chromosome"/>
</dbReference>
<dbReference type="RefSeq" id="WP_280320742.1">
    <property type="nucleotide sequence ID" value="NZ_CP118605.1"/>
</dbReference>
<dbReference type="PANTHER" id="PTHR34501:SF2">
    <property type="entry name" value="OUTER MEMBRANE PORIN F-RELATED"/>
    <property type="match status" value="1"/>
</dbReference>
<protein>
    <submittedName>
        <fullName evidence="6">Porin</fullName>
    </submittedName>
</protein>
<sequence>MNIHFRIQLLAAATLLATSNAHAVPIYQSNEVTLYMEGYFTAHMINIEGDTQMRDGASRIRIGLNIPAYDNWDAGMNLEWGVRAISSAQDLIIQGDQQAAPGDERQSLYLRQGHAFAKHPTWGEFTLGKQWGVYYEVTYITDWYHASGGLASGTYALGSDGGTTGSGRADSAITWRKTWKVDAGEFKIGVQYAAHVADLNLSVNDVAGPDTLLTCPPGDCEYGINHSIAAVYRADIGKGLFIGAAYNRVKLDVSTDNGILIDLAGDTEEIIRTDFPIRASSNNWTTALGMYYGGEAYSKGFYGALVMQRSQNNELAPTGSVMGITNFFDAKGSESFMSYTWGRDNCYSIYGGHNYLVSDDPTFEAALVEGNRYKLALYYFGFQYRWNERITLFFENAVDDSNELATPLGDHFSAVGFRVDI</sequence>
<evidence type="ECO:0000256" key="4">
    <source>
        <dbReference type="SAM" id="SignalP"/>
    </source>
</evidence>
<dbReference type="PANTHER" id="PTHR34501">
    <property type="entry name" value="PROTEIN YDDL-RELATED"/>
    <property type="match status" value="1"/>
</dbReference>
<proteinExistence type="predicted"/>
<dbReference type="Gene3D" id="2.40.160.10">
    <property type="entry name" value="Porin"/>
    <property type="match status" value="1"/>
</dbReference>